<organism evidence="1 2">
    <name type="scientific">Phytophthora megakarya</name>
    <dbReference type="NCBI Taxonomy" id="4795"/>
    <lineage>
        <taxon>Eukaryota</taxon>
        <taxon>Sar</taxon>
        <taxon>Stramenopiles</taxon>
        <taxon>Oomycota</taxon>
        <taxon>Peronosporomycetes</taxon>
        <taxon>Peronosporales</taxon>
        <taxon>Peronosporaceae</taxon>
        <taxon>Phytophthora</taxon>
    </lineage>
</organism>
<evidence type="ECO:0000313" key="2">
    <source>
        <dbReference type="Proteomes" id="UP000198211"/>
    </source>
</evidence>
<keyword evidence="2" id="KW-1185">Reference proteome</keyword>
<dbReference type="GO" id="GO:0003676">
    <property type="term" value="F:nucleic acid binding"/>
    <property type="evidence" value="ECO:0007669"/>
    <property type="project" value="InterPro"/>
</dbReference>
<protein>
    <submittedName>
        <fullName evidence="1">Uncharacterized protein</fullName>
    </submittedName>
</protein>
<dbReference type="PANTHER" id="PTHR33939">
    <property type="entry name" value="PROTEIN CBG22215"/>
    <property type="match status" value="1"/>
</dbReference>
<sequence>MSIPERTMRDELKRMDVSFVRGRRRDPRADSAANIAFRYEYLKKKVSNLTARMYPRVTEIFLDESYCNVNHVAGATWVLKNSPRYVASGAGQRYCIVGAGAVMVQNGALHGEWVPGSIQSWPSHLKENGNDYHGNFTGDLFERWFKDLCVSSQTRYGRCRIHMDGAAYHKVVEDPAPSSSKAKCIMVNWLHLHGVTVNGDNYTKKQLERLIAQVRI</sequence>
<dbReference type="InterPro" id="IPR036397">
    <property type="entry name" value="RNaseH_sf"/>
</dbReference>
<proteinExistence type="predicted"/>
<dbReference type="OrthoDB" id="167119at2759"/>
<dbReference type="Proteomes" id="UP000198211">
    <property type="component" value="Unassembled WGS sequence"/>
</dbReference>
<dbReference type="Gene3D" id="3.30.420.10">
    <property type="entry name" value="Ribonuclease H-like superfamily/Ribonuclease H"/>
    <property type="match status" value="1"/>
</dbReference>
<dbReference type="AlphaFoldDB" id="A0A225WP19"/>
<accession>A0A225WP19</accession>
<reference evidence="2" key="1">
    <citation type="submission" date="2017-03" db="EMBL/GenBank/DDBJ databases">
        <title>Phytopthora megakarya and P. palmivora, two closely related causual agents of cacao black pod achieved similar genome size and gene model numbers by different mechanisms.</title>
        <authorList>
            <person name="Ali S."/>
            <person name="Shao J."/>
            <person name="Larry D.J."/>
            <person name="Kronmiller B."/>
            <person name="Shen D."/>
            <person name="Strem M.D."/>
            <person name="Melnick R.L."/>
            <person name="Guiltinan M.J."/>
            <person name="Tyler B.M."/>
            <person name="Meinhardt L.W."/>
            <person name="Bailey B.A."/>
        </authorList>
    </citation>
    <scope>NUCLEOTIDE SEQUENCE [LARGE SCALE GENOMIC DNA]</scope>
    <source>
        <strain evidence="2">zdho120</strain>
    </source>
</reference>
<dbReference type="PANTHER" id="PTHR33939:SF1">
    <property type="entry name" value="DUF4371 DOMAIN-CONTAINING PROTEIN"/>
    <property type="match status" value="1"/>
</dbReference>
<gene>
    <name evidence="1" type="ORF">PHMEG_0006336</name>
</gene>
<name>A0A225WP19_9STRA</name>
<dbReference type="EMBL" id="NBNE01000445">
    <property type="protein sequence ID" value="OWZ19415.1"/>
    <property type="molecule type" value="Genomic_DNA"/>
</dbReference>
<comment type="caution">
    <text evidence="1">The sequence shown here is derived from an EMBL/GenBank/DDBJ whole genome shotgun (WGS) entry which is preliminary data.</text>
</comment>
<evidence type="ECO:0000313" key="1">
    <source>
        <dbReference type="EMBL" id="OWZ19415.1"/>
    </source>
</evidence>